<dbReference type="SUPFAM" id="SSF46894">
    <property type="entry name" value="C-terminal effector domain of the bipartite response regulators"/>
    <property type="match status" value="1"/>
</dbReference>
<dbReference type="InterPro" id="IPR000792">
    <property type="entry name" value="Tscrpt_reg_LuxR_C"/>
</dbReference>
<dbReference type="Proteomes" id="UP001560045">
    <property type="component" value="Unassembled WGS sequence"/>
</dbReference>
<evidence type="ECO:0000313" key="2">
    <source>
        <dbReference type="EMBL" id="MEX5719567.1"/>
    </source>
</evidence>
<dbReference type="InterPro" id="IPR016032">
    <property type="entry name" value="Sig_transdc_resp-reg_C-effctor"/>
</dbReference>
<dbReference type="InterPro" id="IPR036388">
    <property type="entry name" value="WH-like_DNA-bd_sf"/>
</dbReference>
<dbReference type="EMBL" id="JBFNXQ010000044">
    <property type="protein sequence ID" value="MEX5719567.1"/>
    <property type="molecule type" value="Genomic_DNA"/>
</dbReference>
<accession>A0ABV3XGF2</accession>
<sequence length="69" mass="7545">MRSRRPQPGDVRIETARGATTAEIAARLHLAEPTVETDVGRILAELGLGDRVHIVIRAYESGLVRRGGR</sequence>
<name>A0ABV3XGF2_9ACTN</name>
<reference evidence="2 3" key="1">
    <citation type="submission" date="2024-06" db="EMBL/GenBank/DDBJ databases">
        <title>Draft genome sequence of Geodermatophilus badlandi, a novel member of the Geodermatophilaceae isolated from badland sedimentary rocks in the Red desert, Wyoming, USA.</title>
        <authorList>
            <person name="Ben Tekaya S."/>
            <person name="Nouioui I."/>
            <person name="Flores G.M."/>
            <person name="Shaal M.N."/>
            <person name="Bredoire F."/>
            <person name="Basile F."/>
            <person name="Van Diepen L."/>
            <person name="Ward N.L."/>
        </authorList>
    </citation>
    <scope>NUCLEOTIDE SEQUENCE [LARGE SCALE GENOMIC DNA]</scope>
    <source>
        <strain evidence="2 3">WL48A</strain>
    </source>
</reference>
<feature type="domain" description="HTH luxR-type" evidence="1">
    <location>
        <begin position="14"/>
        <end position="58"/>
    </location>
</feature>
<protein>
    <submittedName>
        <fullName evidence="2">Response regulator transcription factor</fullName>
    </submittedName>
</protein>
<dbReference type="SMART" id="SM00421">
    <property type="entry name" value="HTH_LUXR"/>
    <property type="match status" value="1"/>
</dbReference>
<keyword evidence="3" id="KW-1185">Reference proteome</keyword>
<dbReference type="Pfam" id="PF00196">
    <property type="entry name" value="GerE"/>
    <property type="match status" value="1"/>
</dbReference>
<comment type="caution">
    <text evidence="2">The sequence shown here is derived from an EMBL/GenBank/DDBJ whole genome shotgun (WGS) entry which is preliminary data.</text>
</comment>
<dbReference type="RefSeq" id="WP_369207526.1">
    <property type="nucleotide sequence ID" value="NZ_JBFNXQ010000044.1"/>
</dbReference>
<evidence type="ECO:0000259" key="1">
    <source>
        <dbReference type="SMART" id="SM00421"/>
    </source>
</evidence>
<dbReference type="Gene3D" id="1.10.10.10">
    <property type="entry name" value="Winged helix-like DNA-binding domain superfamily/Winged helix DNA-binding domain"/>
    <property type="match status" value="1"/>
</dbReference>
<gene>
    <name evidence="2" type="ORF">ABQ292_14480</name>
</gene>
<evidence type="ECO:0000313" key="3">
    <source>
        <dbReference type="Proteomes" id="UP001560045"/>
    </source>
</evidence>
<organism evidence="2 3">
    <name type="scientific">Geodermatophilus maliterrae</name>
    <dbReference type="NCBI Taxonomy" id="3162531"/>
    <lineage>
        <taxon>Bacteria</taxon>
        <taxon>Bacillati</taxon>
        <taxon>Actinomycetota</taxon>
        <taxon>Actinomycetes</taxon>
        <taxon>Geodermatophilales</taxon>
        <taxon>Geodermatophilaceae</taxon>
        <taxon>Geodermatophilus</taxon>
    </lineage>
</organism>
<proteinExistence type="predicted"/>